<keyword evidence="3" id="KW-1185">Reference proteome</keyword>
<protein>
    <submittedName>
        <fullName evidence="2">Putative nucleotidyltransferase</fullName>
    </submittedName>
</protein>
<evidence type="ECO:0000313" key="2">
    <source>
        <dbReference type="EMBL" id="MBA8816552.1"/>
    </source>
</evidence>
<dbReference type="InterPro" id="IPR043519">
    <property type="entry name" value="NT_sf"/>
</dbReference>
<proteinExistence type="predicted"/>
<dbReference type="RefSeq" id="WP_208387895.1">
    <property type="nucleotide sequence ID" value="NZ_JAAOZB010000001.1"/>
</dbReference>
<dbReference type="Proteomes" id="UP000526083">
    <property type="component" value="Unassembled WGS sequence"/>
</dbReference>
<reference evidence="2 3" key="1">
    <citation type="submission" date="2020-07" db="EMBL/GenBank/DDBJ databases">
        <title>Sequencing the genomes of 1000 actinobacteria strains.</title>
        <authorList>
            <person name="Klenk H.-P."/>
        </authorList>
    </citation>
    <scope>NUCLEOTIDE SEQUENCE [LARGE SCALE GENOMIC DNA]</scope>
    <source>
        <strain evidence="2 3">DSM 27576</strain>
    </source>
</reference>
<dbReference type="Gene3D" id="3.30.460.10">
    <property type="entry name" value="Beta Polymerase, domain 2"/>
    <property type="match status" value="1"/>
</dbReference>
<gene>
    <name evidence="2" type="ORF">FHX48_001625</name>
</gene>
<feature type="domain" description="Polymerase beta nucleotidyltransferase" evidence="1">
    <location>
        <begin position="23"/>
        <end position="60"/>
    </location>
</feature>
<organism evidence="2 3">
    <name type="scientific">Microbacterium halimionae</name>
    <dbReference type="NCBI Taxonomy" id="1526413"/>
    <lineage>
        <taxon>Bacteria</taxon>
        <taxon>Bacillati</taxon>
        <taxon>Actinomycetota</taxon>
        <taxon>Actinomycetes</taxon>
        <taxon>Micrococcales</taxon>
        <taxon>Microbacteriaceae</taxon>
        <taxon>Microbacterium</taxon>
    </lineage>
</organism>
<sequence>MTVRLKGRQRAVRAVIADVRAWATERDDVQAVVLVGSYARHAERMASDVDLMVLTDEPDRLANSGWFEILRPGARLVRAINWGPVRERRMRLRSGLQVELGIAPISWAAVPLDAGTRRVLSGGHRVIYDTGVFATAVSTL</sequence>
<keyword evidence="2" id="KW-0808">Transferase</keyword>
<name>A0A7W3PM25_9MICO</name>
<accession>A0A7W3PM25</accession>
<dbReference type="CDD" id="cd05403">
    <property type="entry name" value="NT_KNTase_like"/>
    <property type="match status" value="1"/>
</dbReference>
<dbReference type="GO" id="GO:0016740">
    <property type="term" value="F:transferase activity"/>
    <property type="evidence" value="ECO:0007669"/>
    <property type="project" value="UniProtKB-KW"/>
</dbReference>
<dbReference type="AlphaFoldDB" id="A0A7W3PM25"/>
<dbReference type="InterPro" id="IPR041633">
    <property type="entry name" value="Polbeta"/>
</dbReference>
<dbReference type="SUPFAM" id="SSF81301">
    <property type="entry name" value="Nucleotidyltransferase"/>
    <property type="match status" value="1"/>
</dbReference>
<comment type="caution">
    <text evidence="2">The sequence shown here is derived from an EMBL/GenBank/DDBJ whole genome shotgun (WGS) entry which is preliminary data.</text>
</comment>
<dbReference type="Pfam" id="PF18765">
    <property type="entry name" value="Polbeta"/>
    <property type="match status" value="1"/>
</dbReference>
<evidence type="ECO:0000259" key="1">
    <source>
        <dbReference type="Pfam" id="PF18765"/>
    </source>
</evidence>
<dbReference type="EMBL" id="JACGWY010000002">
    <property type="protein sequence ID" value="MBA8816552.1"/>
    <property type="molecule type" value="Genomic_DNA"/>
</dbReference>
<evidence type="ECO:0000313" key="3">
    <source>
        <dbReference type="Proteomes" id="UP000526083"/>
    </source>
</evidence>